<organism evidence="4 5">
    <name type="scientific">Salinicola rhizosphaerae</name>
    <dbReference type="NCBI Taxonomy" id="1443141"/>
    <lineage>
        <taxon>Bacteria</taxon>
        <taxon>Pseudomonadati</taxon>
        <taxon>Pseudomonadota</taxon>
        <taxon>Gammaproteobacteria</taxon>
        <taxon>Oceanospirillales</taxon>
        <taxon>Halomonadaceae</taxon>
        <taxon>Salinicola</taxon>
    </lineage>
</organism>
<dbReference type="SMART" id="SM00052">
    <property type="entry name" value="EAL"/>
    <property type="match status" value="1"/>
</dbReference>
<dbReference type="Gene3D" id="3.20.20.450">
    <property type="entry name" value="EAL domain"/>
    <property type="match status" value="1"/>
</dbReference>
<feature type="coiled-coil region" evidence="1">
    <location>
        <begin position="59"/>
        <end position="86"/>
    </location>
</feature>
<gene>
    <name evidence="4" type="ORF">GCM10009038_19570</name>
</gene>
<feature type="compositionally biased region" description="Polar residues" evidence="2">
    <location>
        <begin position="638"/>
        <end position="647"/>
    </location>
</feature>
<feature type="domain" description="EAL" evidence="3">
    <location>
        <begin position="373"/>
        <end position="629"/>
    </location>
</feature>
<keyword evidence="5" id="KW-1185">Reference proteome</keyword>
<dbReference type="InterPro" id="IPR043128">
    <property type="entry name" value="Rev_trsase/Diguanyl_cyclase"/>
</dbReference>
<evidence type="ECO:0000313" key="4">
    <source>
        <dbReference type="EMBL" id="GHB20845.1"/>
    </source>
</evidence>
<keyword evidence="1" id="KW-0175">Coiled coil</keyword>
<dbReference type="InterPro" id="IPR013655">
    <property type="entry name" value="PAS_fold_3"/>
</dbReference>
<dbReference type="Gene3D" id="3.30.70.270">
    <property type="match status" value="1"/>
</dbReference>
<dbReference type="Pfam" id="PF08447">
    <property type="entry name" value="PAS_3"/>
    <property type="match status" value="1"/>
</dbReference>
<evidence type="ECO:0000256" key="2">
    <source>
        <dbReference type="SAM" id="MobiDB-lite"/>
    </source>
</evidence>
<dbReference type="SUPFAM" id="SSF55785">
    <property type="entry name" value="PYP-like sensor domain (PAS domain)"/>
    <property type="match status" value="1"/>
</dbReference>
<dbReference type="InterPro" id="IPR000160">
    <property type="entry name" value="GGDEF_dom"/>
</dbReference>
<name>A0ABQ3E1K8_9GAMM</name>
<dbReference type="Gene3D" id="3.30.450.20">
    <property type="entry name" value="PAS domain"/>
    <property type="match status" value="1"/>
</dbReference>
<dbReference type="InterPro" id="IPR050706">
    <property type="entry name" value="Cyclic-di-GMP_PDE-like"/>
</dbReference>
<dbReference type="SUPFAM" id="SSF141868">
    <property type="entry name" value="EAL domain-like"/>
    <property type="match status" value="1"/>
</dbReference>
<dbReference type="InterPro" id="IPR001633">
    <property type="entry name" value="EAL_dom"/>
</dbReference>
<comment type="caution">
    <text evidence="4">The sequence shown here is derived from an EMBL/GenBank/DDBJ whole genome shotgun (WGS) entry which is preliminary data.</text>
</comment>
<protein>
    <submittedName>
        <fullName evidence="4">GGDEF domain-containing protein</fullName>
    </submittedName>
</protein>
<dbReference type="CDD" id="cd00130">
    <property type="entry name" value="PAS"/>
    <property type="match status" value="1"/>
</dbReference>
<dbReference type="InterPro" id="IPR035965">
    <property type="entry name" value="PAS-like_dom_sf"/>
</dbReference>
<dbReference type="InterPro" id="IPR035919">
    <property type="entry name" value="EAL_sf"/>
</dbReference>
<evidence type="ECO:0000256" key="1">
    <source>
        <dbReference type="SAM" id="Coils"/>
    </source>
</evidence>
<dbReference type="CDD" id="cd01948">
    <property type="entry name" value="EAL"/>
    <property type="match status" value="1"/>
</dbReference>
<dbReference type="PANTHER" id="PTHR33121:SF70">
    <property type="entry name" value="SIGNALING PROTEIN YKOW"/>
    <property type="match status" value="1"/>
</dbReference>
<dbReference type="SMART" id="SM00267">
    <property type="entry name" value="GGDEF"/>
    <property type="match status" value="1"/>
</dbReference>
<dbReference type="RefSeq" id="WP_189444500.1">
    <property type="nucleotide sequence ID" value="NZ_BMZI01000004.1"/>
</dbReference>
<dbReference type="EMBL" id="BMZI01000004">
    <property type="protein sequence ID" value="GHB20845.1"/>
    <property type="molecule type" value="Genomic_DNA"/>
</dbReference>
<dbReference type="InterPro" id="IPR029787">
    <property type="entry name" value="Nucleotide_cyclase"/>
</dbReference>
<evidence type="ECO:0000313" key="5">
    <source>
        <dbReference type="Proteomes" id="UP000646745"/>
    </source>
</evidence>
<dbReference type="SUPFAM" id="SSF55073">
    <property type="entry name" value="Nucleotide cyclase"/>
    <property type="match status" value="1"/>
</dbReference>
<evidence type="ECO:0000259" key="3">
    <source>
        <dbReference type="PROSITE" id="PS50883"/>
    </source>
</evidence>
<dbReference type="InterPro" id="IPR000014">
    <property type="entry name" value="PAS"/>
</dbReference>
<sequence length="647" mass="73233">MKEPPQSIASERETHLLDHVDAISNQLCQAVEGGFDFHVHTDSDEIALQKLAQLNNFMLESVRRTIADLETSREKLESRVEERTQRLNLVLTATNDGVWEWEIDSGDMLLSERWSNMLGLAHEGENQRLEDWLSRIHGDDRSEVERALYRHLDGLTPSVNVEYRIRDGRGAWRMVLCRGLCQRDENGRALRMAGTQTDTTEHRLCDPLTLLPNGTYLEIMLNERLSDRRRAPMALVKFQLLNVASLFDGVAVNDALSALRRLVQGMRRQIPPRIPLVALPEHTFAMIFDSNSQEVLEEALLPLESLLAEPVEIDGQQVWLSHVSGVAALDSNEPITIDEWRHRSRLALANARLSDVGTRRYYSEPLRQWERQNSRAEQLIRGALAGDGVRCFVQPIVDASSGKIQCFEALMRLHDPVDGIINPGAFIDVAERSGLIAPLWELLMEQALPLLKDAAVRERYGETFLLSVNLSTRQLMDPNLLDVLIAASERHGVPYRRLQVEVTETSVLSDPVKAFRSLDRMRAAGISVALDDFGSGYSSLAQLTSMPMDTVKIDRELVMNVTSLPRKRHVLAAVVALCQRLDYRVVVEGVEERDTLDLLREWDVTDIQGYYYAKPLPLERLVADFPLPRPHRRRDSNRSAQASPSTT</sequence>
<dbReference type="PROSITE" id="PS50883">
    <property type="entry name" value="EAL"/>
    <property type="match status" value="1"/>
</dbReference>
<dbReference type="PANTHER" id="PTHR33121">
    <property type="entry name" value="CYCLIC DI-GMP PHOSPHODIESTERASE PDEF"/>
    <property type="match status" value="1"/>
</dbReference>
<proteinExistence type="predicted"/>
<dbReference type="Proteomes" id="UP000646745">
    <property type="component" value="Unassembled WGS sequence"/>
</dbReference>
<reference evidence="5" key="1">
    <citation type="journal article" date="2019" name="Int. J. Syst. Evol. Microbiol.">
        <title>The Global Catalogue of Microorganisms (GCM) 10K type strain sequencing project: providing services to taxonomists for standard genome sequencing and annotation.</title>
        <authorList>
            <consortium name="The Broad Institute Genomics Platform"/>
            <consortium name="The Broad Institute Genome Sequencing Center for Infectious Disease"/>
            <person name="Wu L."/>
            <person name="Ma J."/>
        </authorList>
    </citation>
    <scope>NUCLEOTIDE SEQUENCE [LARGE SCALE GENOMIC DNA]</scope>
    <source>
        <strain evidence="5">KCTC 32998</strain>
    </source>
</reference>
<accession>A0ABQ3E1K8</accession>
<dbReference type="Pfam" id="PF00563">
    <property type="entry name" value="EAL"/>
    <property type="match status" value="1"/>
</dbReference>
<feature type="region of interest" description="Disordered" evidence="2">
    <location>
        <begin position="627"/>
        <end position="647"/>
    </location>
</feature>